<gene>
    <name evidence="1" type="ORF">HMPREF9151_01033</name>
</gene>
<evidence type="ECO:0000313" key="2">
    <source>
        <dbReference type="Proteomes" id="UP000010433"/>
    </source>
</evidence>
<dbReference type="HOGENOM" id="CLU_3156395_0_0_10"/>
<reference evidence="1 2" key="1">
    <citation type="submission" date="2012-05" db="EMBL/GenBank/DDBJ databases">
        <authorList>
            <person name="Weinstock G."/>
            <person name="Sodergren E."/>
            <person name="Lobos E.A."/>
            <person name="Fulton L."/>
            <person name="Fulton R."/>
            <person name="Courtney L."/>
            <person name="Fronick C."/>
            <person name="O'Laughlin M."/>
            <person name="Godfrey J."/>
            <person name="Wilson R.M."/>
            <person name="Miner T."/>
            <person name="Farmer C."/>
            <person name="Delehaunty K."/>
            <person name="Cordes M."/>
            <person name="Minx P."/>
            <person name="Tomlinson C."/>
            <person name="Chen J."/>
            <person name="Wollam A."/>
            <person name="Pepin K.H."/>
            <person name="Bhonagiri V."/>
            <person name="Zhang X."/>
            <person name="Suruliraj S."/>
            <person name="Warren W."/>
            <person name="Mitreva M."/>
            <person name="Mardis E.R."/>
            <person name="Wilson R.K."/>
        </authorList>
    </citation>
    <scope>NUCLEOTIDE SEQUENCE [LARGE SCALE GENOMIC DNA]</scope>
    <source>
        <strain evidence="1 2">F0055</strain>
    </source>
</reference>
<comment type="caution">
    <text evidence="1">The sequence shown here is derived from an EMBL/GenBank/DDBJ whole genome shotgun (WGS) entry which is preliminary data.</text>
</comment>
<sequence length="48" mass="5691">MWLVFFERFVLLACKVCFMGGKDCFYTLIEFVSTLCSTRFYGTARKNF</sequence>
<protein>
    <submittedName>
        <fullName evidence="1">Uncharacterized protein</fullName>
    </submittedName>
</protein>
<dbReference type="AlphaFoldDB" id="L1NDL6"/>
<name>L1NDL6_9BACT</name>
<organism evidence="1 2">
    <name type="scientific">Hoylesella saccharolytica F0055</name>
    <dbReference type="NCBI Taxonomy" id="1127699"/>
    <lineage>
        <taxon>Bacteria</taxon>
        <taxon>Pseudomonadati</taxon>
        <taxon>Bacteroidota</taxon>
        <taxon>Bacteroidia</taxon>
        <taxon>Bacteroidales</taxon>
        <taxon>Prevotellaceae</taxon>
        <taxon>Hoylesella</taxon>
    </lineage>
</organism>
<dbReference type="EMBL" id="AMEP01000069">
    <property type="protein sequence ID" value="EKY01421.1"/>
    <property type="molecule type" value="Genomic_DNA"/>
</dbReference>
<keyword evidence="2" id="KW-1185">Reference proteome</keyword>
<accession>L1NDL6</accession>
<proteinExistence type="predicted"/>
<dbReference type="Proteomes" id="UP000010433">
    <property type="component" value="Unassembled WGS sequence"/>
</dbReference>
<evidence type="ECO:0000313" key="1">
    <source>
        <dbReference type="EMBL" id="EKY01421.1"/>
    </source>
</evidence>